<accession>A0ABS4H6P8</accession>
<keyword evidence="2" id="KW-1185">Reference proteome</keyword>
<sequence length="61" mass="6979">MNDVEATLQLYVNLRKKALESGIDYRNVVVDSPERPLTYTPLGARVITINKTKEMAKNEDR</sequence>
<protein>
    <submittedName>
        <fullName evidence="1">Uncharacterized protein</fullName>
    </submittedName>
</protein>
<dbReference type="Proteomes" id="UP001519273">
    <property type="component" value="Unassembled WGS sequence"/>
</dbReference>
<dbReference type="RefSeq" id="WP_245252434.1">
    <property type="nucleotide sequence ID" value="NZ_CBCRVE010000004.1"/>
</dbReference>
<comment type="caution">
    <text evidence="1">The sequence shown here is derived from an EMBL/GenBank/DDBJ whole genome shotgun (WGS) entry which is preliminary data.</text>
</comment>
<gene>
    <name evidence="1" type="ORF">J2Z20_003070</name>
</gene>
<name>A0ABS4H6P8_9BACL</name>
<organism evidence="1 2">
    <name type="scientific">Paenibacillus sediminis</name>
    <dbReference type="NCBI Taxonomy" id="664909"/>
    <lineage>
        <taxon>Bacteria</taxon>
        <taxon>Bacillati</taxon>
        <taxon>Bacillota</taxon>
        <taxon>Bacilli</taxon>
        <taxon>Bacillales</taxon>
        <taxon>Paenibacillaceae</taxon>
        <taxon>Paenibacillus</taxon>
    </lineage>
</organism>
<evidence type="ECO:0000313" key="1">
    <source>
        <dbReference type="EMBL" id="MBP1938151.1"/>
    </source>
</evidence>
<proteinExistence type="predicted"/>
<dbReference type="EMBL" id="JAGGKP010000011">
    <property type="protein sequence ID" value="MBP1938151.1"/>
    <property type="molecule type" value="Genomic_DNA"/>
</dbReference>
<evidence type="ECO:0000313" key="2">
    <source>
        <dbReference type="Proteomes" id="UP001519273"/>
    </source>
</evidence>
<reference evidence="1 2" key="1">
    <citation type="submission" date="2021-03" db="EMBL/GenBank/DDBJ databases">
        <title>Genomic Encyclopedia of Type Strains, Phase IV (KMG-IV): sequencing the most valuable type-strain genomes for metagenomic binning, comparative biology and taxonomic classification.</title>
        <authorList>
            <person name="Goeker M."/>
        </authorList>
    </citation>
    <scope>NUCLEOTIDE SEQUENCE [LARGE SCALE GENOMIC DNA]</scope>
    <source>
        <strain evidence="1 2">DSM 23491</strain>
    </source>
</reference>